<dbReference type="InterPro" id="IPR036188">
    <property type="entry name" value="FAD/NAD-bd_sf"/>
</dbReference>
<dbReference type="Gene3D" id="3.50.50.60">
    <property type="entry name" value="FAD/NAD(P)-binding domain"/>
    <property type="match status" value="2"/>
</dbReference>
<name>A0AAV9ISP2_CYACA</name>
<feature type="region of interest" description="Disordered" evidence="7">
    <location>
        <begin position="46"/>
        <end position="71"/>
    </location>
</feature>
<dbReference type="AlphaFoldDB" id="A0AAV9ISP2"/>
<reference evidence="9 10" key="1">
    <citation type="submission" date="2022-07" db="EMBL/GenBank/DDBJ databases">
        <title>Genome-wide signatures of adaptation to extreme environments.</title>
        <authorList>
            <person name="Cho C.H."/>
            <person name="Yoon H.S."/>
        </authorList>
    </citation>
    <scope>NUCLEOTIDE SEQUENCE [LARGE SCALE GENOMIC DNA]</scope>
    <source>
        <strain evidence="9 10">DBV 063 E5</strain>
    </source>
</reference>
<comment type="cofactor">
    <cofactor evidence="1">
        <name>FAD</name>
        <dbReference type="ChEBI" id="CHEBI:57692"/>
    </cofactor>
</comment>
<keyword evidence="4" id="KW-0274">FAD</keyword>
<accession>A0AAV9ISP2</accession>
<comment type="caution">
    <text evidence="9">The sequence shown here is derived from an EMBL/GenBank/DDBJ whole genome shotgun (WGS) entry which is preliminary data.</text>
</comment>
<evidence type="ECO:0000256" key="2">
    <source>
        <dbReference type="ARBA" id="ARBA00005349"/>
    </source>
</evidence>
<keyword evidence="10" id="KW-1185">Reference proteome</keyword>
<evidence type="ECO:0000256" key="7">
    <source>
        <dbReference type="SAM" id="MobiDB-lite"/>
    </source>
</evidence>
<dbReference type="PRINTS" id="PR00420">
    <property type="entry name" value="RNGMNOXGNASE"/>
</dbReference>
<dbReference type="GO" id="GO:0006744">
    <property type="term" value="P:ubiquinone biosynthetic process"/>
    <property type="evidence" value="ECO:0007669"/>
    <property type="project" value="InterPro"/>
</dbReference>
<evidence type="ECO:0000256" key="5">
    <source>
        <dbReference type="ARBA" id="ARBA00023002"/>
    </source>
</evidence>
<evidence type="ECO:0000256" key="1">
    <source>
        <dbReference type="ARBA" id="ARBA00001974"/>
    </source>
</evidence>
<feature type="compositionally biased region" description="Basic and acidic residues" evidence="7">
    <location>
        <begin position="50"/>
        <end position="68"/>
    </location>
</feature>
<evidence type="ECO:0000259" key="8">
    <source>
        <dbReference type="Pfam" id="PF01494"/>
    </source>
</evidence>
<evidence type="ECO:0000313" key="9">
    <source>
        <dbReference type="EMBL" id="KAK4535076.1"/>
    </source>
</evidence>
<dbReference type="PANTHER" id="PTHR43876:SF7">
    <property type="entry name" value="UBIQUINONE BIOSYNTHESIS MONOOXYGENASE COQ6, MITOCHONDRIAL"/>
    <property type="match status" value="1"/>
</dbReference>
<gene>
    <name evidence="9" type="ORF">CDCA_CDCA03G1101</name>
</gene>
<comment type="similarity">
    <text evidence="2">Belongs to the UbiH/COQ6 family.</text>
</comment>
<dbReference type="Pfam" id="PF01494">
    <property type="entry name" value="FAD_binding_3"/>
    <property type="match status" value="1"/>
</dbReference>
<keyword evidence="5" id="KW-0560">Oxidoreductase</keyword>
<dbReference type="GO" id="GO:0005739">
    <property type="term" value="C:mitochondrion"/>
    <property type="evidence" value="ECO:0007669"/>
    <property type="project" value="TreeGrafter"/>
</dbReference>
<dbReference type="PROSITE" id="PS01304">
    <property type="entry name" value="UBIH"/>
    <property type="match status" value="1"/>
</dbReference>
<evidence type="ECO:0000256" key="4">
    <source>
        <dbReference type="ARBA" id="ARBA00022827"/>
    </source>
</evidence>
<keyword evidence="3" id="KW-0285">Flavoprotein</keyword>
<dbReference type="InterPro" id="IPR010971">
    <property type="entry name" value="UbiH/COQ6"/>
</dbReference>
<evidence type="ECO:0000256" key="6">
    <source>
        <dbReference type="ARBA" id="ARBA00023033"/>
    </source>
</evidence>
<keyword evidence="6" id="KW-0503">Monooxygenase</keyword>
<feature type="domain" description="FAD-binding" evidence="8">
    <location>
        <begin position="195"/>
        <end position="408"/>
    </location>
</feature>
<proteinExistence type="inferred from homology"/>
<evidence type="ECO:0000256" key="3">
    <source>
        <dbReference type="ARBA" id="ARBA00022630"/>
    </source>
</evidence>
<dbReference type="GO" id="GO:0071949">
    <property type="term" value="F:FAD binding"/>
    <property type="evidence" value="ECO:0007669"/>
    <property type="project" value="InterPro"/>
</dbReference>
<dbReference type="InterPro" id="IPR051205">
    <property type="entry name" value="UbiH/COQ6_monooxygenase"/>
</dbReference>
<dbReference type="Proteomes" id="UP001301350">
    <property type="component" value="Unassembled WGS sequence"/>
</dbReference>
<dbReference type="PANTHER" id="PTHR43876">
    <property type="entry name" value="UBIQUINONE BIOSYNTHESIS MONOOXYGENASE COQ6, MITOCHONDRIAL"/>
    <property type="match status" value="1"/>
</dbReference>
<dbReference type="InterPro" id="IPR002938">
    <property type="entry name" value="FAD-bd"/>
</dbReference>
<dbReference type="InterPro" id="IPR018168">
    <property type="entry name" value="Ubi_Hdrlase_CS"/>
</dbReference>
<dbReference type="GO" id="GO:0016705">
    <property type="term" value="F:oxidoreductase activity, acting on paired donors, with incorporation or reduction of molecular oxygen"/>
    <property type="evidence" value="ECO:0007669"/>
    <property type="project" value="InterPro"/>
</dbReference>
<protein>
    <recommendedName>
        <fullName evidence="8">FAD-binding domain-containing protein</fullName>
    </recommendedName>
</protein>
<sequence length="465" mass="51087">MSRITRAVDVAIVGGGLVGMAVAAGLADAARAVGATVALVDASAWPPAEGGRRESVRDQAEEAYRPESVRTSSITPAARDFLNSDAVDVWRRVPIERRTPFRTMKVYGRRRHPVMRFEGRDRVWSDEDDPPLGWIVENTSLLQAMRERLLTSTDDERAGVQRLVGQVQQLDWDASTGWPLLHIARDASTPAARVERVAARLVVAADGGRSSVRRLADLSWYTQPYHQEAVVAVVHTRQPHDTAWQRFLSTGPLAVLPMGGRGQCSNIVWSTTPDEAHWLVQEASEAAFLHEVNRALHAEDAERLQVEAPAPPSSDWPEATELVAPRTPPTRAHFPLHLGHAPRYYRNHVVLVGDAAHVVHPLAGQGVNLGLADAESLCRRVTAAWHSGRDVGEEALLAAYQTERLPQNALMLASLHGIRSWFAWRLAEDTPLAQAADAVRSLGMQAATHWTPLRRLFVQMATGGK</sequence>
<dbReference type="GO" id="GO:0004497">
    <property type="term" value="F:monooxygenase activity"/>
    <property type="evidence" value="ECO:0007669"/>
    <property type="project" value="UniProtKB-KW"/>
</dbReference>
<evidence type="ECO:0000313" key="10">
    <source>
        <dbReference type="Proteomes" id="UP001301350"/>
    </source>
</evidence>
<organism evidence="9 10">
    <name type="scientific">Cyanidium caldarium</name>
    <name type="common">Red alga</name>
    <dbReference type="NCBI Taxonomy" id="2771"/>
    <lineage>
        <taxon>Eukaryota</taxon>
        <taxon>Rhodophyta</taxon>
        <taxon>Bangiophyceae</taxon>
        <taxon>Cyanidiales</taxon>
        <taxon>Cyanidiaceae</taxon>
        <taxon>Cyanidium</taxon>
    </lineage>
</organism>
<dbReference type="SUPFAM" id="SSF51905">
    <property type="entry name" value="FAD/NAD(P)-binding domain"/>
    <property type="match status" value="1"/>
</dbReference>
<dbReference type="NCBIfam" id="TIGR01988">
    <property type="entry name" value="Ubi-OHases"/>
    <property type="match status" value="1"/>
</dbReference>
<dbReference type="EMBL" id="JANCYW010000003">
    <property type="protein sequence ID" value="KAK4535076.1"/>
    <property type="molecule type" value="Genomic_DNA"/>
</dbReference>